<comment type="caution">
    <text evidence="1">The sequence shown here is derived from an EMBL/GenBank/DDBJ whole genome shotgun (WGS) entry which is preliminary data.</text>
</comment>
<sequence length="46" mass="4980">MSKVCKTWGQLGTPGTTQLQQDFQPVPCSCPNVETPATLGQQTQIM</sequence>
<evidence type="ECO:0000313" key="2">
    <source>
        <dbReference type="Proteomes" id="UP000570851"/>
    </source>
</evidence>
<protein>
    <submittedName>
        <fullName evidence="1">Uncharacterized protein</fullName>
    </submittedName>
</protein>
<evidence type="ECO:0000313" key="1">
    <source>
        <dbReference type="EMBL" id="MBC1301279.1"/>
    </source>
</evidence>
<dbReference type="GeneID" id="58725320"/>
<gene>
    <name evidence="1" type="ORF">GNE12_05045</name>
</gene>
<dbReference type="EMBL" id="JACKZP010000011">
    <property type="protein sequence ID" value="MBC1301279.1"/>
    <property type="molecule type" value="Genomic_DNA"/>
</dbReference>
<name>A0ABR6S4F5_ANAVA</name>
<organism evidence="1 2">
    <name type="scientific">Trichormus variabilis N2B</name>
    <dbReference type="NCBI Taxonomy" id="2681315"/>
    <lineage>
        <taxon>Bacteria</taxon>
        <taxon>Bacillati</taxon>
        <taxon>Cyanobacteriota</taxon>
        <taxon>Cyanophyceae</taxon>
        <taxon>Nostocales</taxon>
        <taxon>Nostocaceae</taxon>
        <taxon>Trichormus</taxon>
    </lineage>
</organism>
<proteinExistence type="predicted"/>
<dbReference type="Proteomes" id="UP000570851">
    <property type="component" value="Unassembled WGS sequence"/>
</dbReference>
<reference evidence="1 2" key="1">
    <citation type="submission" date="2019-11" db="EMBL/GenBank/DDBJ databases">
        <title>Comparison of genomes from free-living endosymbiotic cyanobacteria isolated from Azolla.</title>
        <authorList>
            <person name="Thiel T."/>
            <person name="Pratte B."/>
        </authorList>
    </citation>
    <scope>NUCLEOTIDE SEQUENCE [LARGE SCALE GENOMIC DNA]</scope>
    <source>
        <strain evidence="1 2">N2B</strain>
    </source>
</reference>
<accession>A0ABR6S4F5</accession>
<keyword evidence="2" id="KW-1185">Reference proteome</keyword>
<dbReference type="RefSeq" id="WP_153228370.1">
    <property type="nucleotide sequence ID" value="NZ_JACKZP010000011.1"/>
</dbReference>